<sequence length="31" mass="3439">MIWQVVDRPGLVCFWAFASSPSSLIANAVWS</sequence>
<comment type="caution">
    <text evidence="1">The sequence shown here is derived from an EMBL/GenBank/DDBJ whole genome shotgun (WGS) entry which is preliminary data.</text>
</comment>
<name>A0A9P7R1A8_9PEZI</name>
<gene>
    <name evidence="1" type="ORF">JMJ77_015010</name>
</gene>
<organism evidence="1 2">
    <name type="scientific">Colletotrichum scovillei</name>
    <dbReference type="NCBI Taxonomy" id="1209932"/>
    <lineage>
        <taxon>Eukaryota</taxon>
        <taxon>Fungi</taxon>
        <taxon>Dikarya</taxon>
        <taxon>Ascomycota</taxon>
        <taxon>Pezizomycotina</taxon>
        <taxon>Sordariomycetes</taxon>
        <taxon>Hypocreomycetidae</taxon>
        <taxon>Glomerellales</taxon>
        <taxon>Glomerellaceae</taxon>
        <taxon>Colletotrichum</taxon>
        <taxon>Colletotrichum acutatum species complex</taxon>
    </lineage>
</organism>
<reference evidence="1" key="1">
    <citation type="submission" date="2021-05" db="EMBL/GenBank/DDBJ databases">
        <title>Comparative genomics of three Colletotrichum scovillei strains and genetic complementation revealed genes involved fungal growth and virulence on chili pepper.</title>
        <authorList>
            <person name="Hsieh D.-K."/>
            <person name="Chuang S.-C."/>
            <person name="Chen C.-Y."/>
            <person name="Chao Y.-T."/>
            <person name="Lu M.-Y.J."/>
            <person name="Lee M.-H."/>
            <person name="Shih M.-C."/>
        </authorList>
    </citation>
    <scope>NUCLEOTIDE SEQUENCE</scope>
    <source>
        <strain evidence="1">Coll-153</strain>
    </source>
</reference>
<keyword evidence="2" id="KW-1185">Reference proteome</keyword>
<dbReference type="EMBL" id="JAESDN010000008">
    <property type="protein sequence ID" value="KAG7046790.1"/>
    <property type="molecule type" value="Genomic_DNA"/>
</dbReference>
<dbReference type="Proteomes" id="UP000699042">
    <property type="component" value="Unassembled WGS sequence"/>
</dbReference>
<feature type="non-terminal residue" evidence="1">
    <location>
        <position position="1"/>
    </location>
</feature>
<proteinExistence type="predicted"/>
<protein>
    <submittedName>
        <fullName evidence="1">Uncharacterized protein</fullName>
    </submittedName>
</protein>
<accession>A0A9P7R1A8</accession>
<evidence type="ECO:0000313" key="2">
    <source>
        <dbReference type="Proteomes" id="UP000699042"/>
    </source>
</evidence>
<evidence type="ECO:0000313" key="1">
    <source>
        <dbReference type="EMBL" id="KAG7046790.1"/>
    </source>
</evidence>
<dbReference type="AlphaFoldDB" id="A0A9P7R1A8"/>